<dbReference type="PANTHER" id="PTHR30531:SF12">
    <property type="entry name" value="FLAGELLAR BIOSYNTHETIC PROTEIN FLHB"/>
    <property type="match status" value="1"/>
</dbReference>
<dbReference type="Gene3D" id="3.40.1690.10">
    <property type="entry name" value="secretion proteins EscU"/>
    <property type="match status" value="1"/>
</dbReference>
<feature type="region of interest" description="Disordered" evidence="7">
    <location>
        <begin position="222"/>
        <end position="248"/>
    </location>
</feature>
<dbReference type="NCBIfam" id="TIGR01404">
    <property type="entry name" value="FlhB_rel_III"/>
    <property type="match status" value="1"/>
</dbReference>
<dbReference type="PRINTS" id="PR00950">
    <property type="entry name" value="TYPE3IMSPROT"/>
</dbReference>
<evidence type="ECO:0000313" key="10">
    <source>
        <dbReference type="Proteomes" id="UP001082899"/>
    </source>
</evidence>
<dbReference type="SUPFAM" id="SSF160544">
    <property type="entry name" value="EscU C-terminal domain-like"/>
    <property type="match status" value="1"/>
</dbReference>
<evidence type="ECO:0000256" key="8">
    <source>
        <dbReference type="SAM" id="Phobius"/>
    </source>
</evidence>
<sequence length="360" mass="39215">MAEEKTEEPTDKKLKDAKRDGKAPKSTDIPAAALFLLGAMALSFGAEPLGDHLRVLMRIALDVGRATSPQFDLQQAMTAAMVEAAWILVPLLGAALLLPMLALVAQIGINITFKPLELKIDAINPASGLKRIFSVRSLLDLVKMIIKAAVLIAVLYKITLLLLPLTASLSYQPILDVISISWMVLCRFVAAAGLVVLILGGADFGIQYWLFIREHRMTKDEIKREHKESEGDPQIKGKRKQIAREDANAPPQHKIADAQVVVVNPTHYAVAIRYMPGEHGLPRVIAKGVDEDALEIRRHAEEFGVPIVPNAPLARALYLVPLHQAVPDPLFEAVAEVLAWVGQMQQINQPHGADPGPSAS</sequence>
<dbReference type="InterPro" id="IPR006135">
    <property type="entry name" value="T3SS_substrate_exporter"/>
</dbReference>
<keyword evidence="10" id="KW-1185">Reference proteome</keyword>
<dbReference type="Proteomes" id="UP001082899">
    <property type="component" value="Unassembled WGS sequence"/>
</dbReference>
<comment type="caution">
    <text evidence="9">The sequence shown here is derived from an EMBL/GenBank/DDBJ whole genome shotgun (WGS) entry which is preliminary data.</text>
</comment>
<dbReference type="InterPro" id="IPR029025">
    <property type="entry name" value="T3SS_substrate_exporter_C"/>
</dbReference>
<name>A0ABT3ZM83_9BURK</name>
<evidence type="ECO:0000256" key="7">
    <source>
        <dbReference type="SAM" id="MobiDB-lite"/>
    </source>
</evidence>
<dbReference type="RefSeq" id="WP_267846771.1">
    <property type="nucleotide sequence ID" value="NZ_JAPMXC010000001.1"/>
</dbReference>
<feature type="compositionally biased region" description="Basic and acidic residues" evidence="7">
    <location>
        <begin position="222"/>
        <end position="235"/>
    </location>
</feature>
<dbReference type="Pfam" id="PF01312">
    <property type="entry name" value="Bac_export_2"/>
    <property type="match status" value="1"/>
</dbReference>
<evidence type="ECO:0000256" key="4">
    <source>
        <dbReference type="ARBA" id="ARBA00022692"/>
    </source>
</evidence>
<dbReference type="InterPro" id="IPR006307">
    <property type="entry name" value="BsaZ-like"/>
</dbReference>
<evidence type="ECO:0000256" key="6">
    <source>
        <dbReference type="ARBA" id="ARBA00023136"/>
    </source>
</evidence>
<evidence type="ECO:0000313" key="9">
    <source>
        <dbReference type="EMBL" id="MCY0387063.1"/>
    </source>
</evidence>
<keyword evidence="5 8" id="KW-1133">Transmembrane helix</keyword>
<organism evidence="9 10">
    <name type="scientific">Robbsia betulipollinis</name>
    <dbReference type="NCBI Taxonomy" id="2981849"/>
    <lineage>
        <taxon>Bacteria</taxon>
        <taxon>Pseudomonadati</taxon>
        <taxon>Pseudomonadota</taxon>
        <taxon>Betaproteobacteria</taxon>
        <taxon>Burkholderiales</taxon>
        <taxon>Burkholderiaceae</taxon>
        <taxon>Robbsia</taxon>
    </lineage>
</organism>
<dbReference type="EMBL" id="JAPMXC010000001">
    <property type="protein sequence ID" value="MCY0387063.1"/>
    <property type="molecule type" value="Genomic_DNA"/>
</dbReference>
<evidence type="ECO:0000256" key="2">
    <source>
        <dbReference type="ARBA" id="ARBA00010690"/>
    </source>
</evidence>
<evidence type="ECO:0000256" key="3">
    <source>
        <dbReference type="ARBA" id="ARBA00022475"/>
    </source>
</evidence>
<keyword evidence="4 8" id="KW-0812">Transmembrane</keyword>
<protein>
    <submittedName>
        <fullName evidence="9">Type III secretion system export apparatus subunit SctU</fullName>
    </submittedName>
</protein>
<feature type="transmembrane region" description="Helical" evidence="8">
    <location>
        <begin position="177"/>
        <end position="210"/>
    </location>
</feature>
<keyword evidence="6 8" id="KW-0472">Membrane</keyword>
<reference evidence="9" key="1">
    <citation type="submission" date="2022-11" db="EMBL/GenBank/DDBJ databases">
        <title>Robbsia betulipollinis sp. nov., isolated from pollen of birch (Betula pendula).</title>
        <authorList>
            <person name="Shi H."/>
            <person name="Ambika Manirajan B."/>
            <person name="Ratering S."/>
            <person name="Geissler-Plaum R."/>
            <person name="Schnell S."/>
        </authorList>
    </citation>
    <scope>NUCLEOTIDE SEQUENCE</scope>
    <source>
        <strain evidence="9">Bb-Pol-6</strain>
    </source>
</reference>
<feature type="transmembrane region" description="Helical" evidence="8">
    <location>
        <begin position="84"/>
        <end position="109"/>
    </location>
</feature>
<feature type="compositionally biased region" description="Basic and acidic residues" evidence="7">
    <location>
        <begin position="7"/>
        <end position="25"/>
    </location>
</feature>
<evidence type="ECO:0000256" key="1">
    <source>
        <dbReference type="ARBA" id="ARBA00004651"/>
    </source>
</evidence>
<comment type="subcellular location">
    <subcellularLocation>
        <location evidence="1">Cell membrane</location>
        <topology evidence="1">Multi-pass membrane protein</topology>
    </subcellularLocation>
</comment>
<proteinExistence type="inferred from homology"/>
<comment type="similarity">
    <text evidence="2">Belongs to the type III secretion exporter family.</text>
</comment>
<feature type="region of interest" description="Disordered" evidence="7">
    <location>
        <begin position="1"/>
        <end position="25"/>
    </location>
</feature>
<accession>A0ABT3ZM83</accession>
<keyword evidence="3" id="KW-1003">Cell membrane</keyword>
<gene>
    <name evidence="9" type="primary">sctU</name>
    <name evidence="9" type="ORF">OVY01_07410</name>
</gene>
<dbReference type="PANTHER" id="PTHR30531">
    <property type="entry name" value="FLAGELLAR BIOSYNTHETIC PROTEIN FLHB"/>
    <property type="match status" value="1"/>
</dbReference>
<evidence type="ECO:0000256" key="5">
    <source>
        <dbReference type="ARBA" id="ARBA00022989"/>
    </source>
</evidence>
<feature type="transmembrane region" description="Helical" evidence="8">
    <location>
        <begin position="144"/>
        <end position="165"/>
    </location>
</feature>